<reference evidence="1" key="1">
    <citation type="submission" date="2009-10" db="EMBL/GenBank/DDBJ databases">
        <authorList>
            <person name="Weinstock G."/>
            <person name="Sodergren E."/>
            <person name="Clifton S."/>
            <person name="Fulton L."/>
            <person name="Fulton B."/>
            <person name="Courtney L."/>
            <person name="Fronick C."/>
            <person name="Harrison M."/>
            <person name="Strong C."/>
            <person name="Farmer C."/>
            <person name="Delahaunty K."/>
            <person name="Markovic C."/>
            <person name="Hall O."/>
            <person name="Minx P."/>
            <person name="Tomlinson C."/>
            <person name="Mitreva M."/>
            <person name="Nelson J."/>
            <person name="Hou S."/>
            <person name="Wollam A."/>
            <person name="Pepin K.H."/>
            <person name="Johnson M."/>
            <person name="Bhonagiri V."/>
            <person name="Nash W.E."/>
            <person name="Warren W."/>
            <person name="Chinwalla A."/>
            <person name="Mardis E.R."/>
            <person name="Wilson R.K."/>
        </authorList>
    </citation>
    <scope>NUCLEOTIDE SEQUENCE [LARGE SCALE GENOMIC DNA]</scope>
    <source>
        <strain evidence="1">ATCC 700122</strain>
    </source>
</reference>
<dbReference type="RefSeq" id="WP_006361668.1">
    <property type="nucleotide sequence ID" value="NZ_GG700630.1"/>
</dbReference>
<evidence type="ECO:0000313" key="2">
    <source>
        <dbReference type="Proteomes" id="UP000006001"/>
    </source>
</evidence>
<accession>D0WF98</accession>
<protein>
    <submittedName>
        <fullName evidence="1">Condensation domain protein</fullName>
    </submittedName>
</protein>
<dbReference type="EMBL" id="ACUX02000005">
    <property type="protein sequence ID" value="EEZ61782.1"/>
    <property type="molecule type" value="Genomic_DNA"/>
</dbReference>
<organism evidence="1 2">
    <name type="scientific">Slackia exigua (strain ATCC 700122 / DSM 15923 / CIP 105133 / JCM 11022 / KCTC 5966 / S-7)</name>
    <dbReference type="NCBI Taxonomy" id="649764"/>
    <lineage>
        <taxon>Bacteria</taxon>
        <taxon>Bacillati</taxon>
        <taxon>Actinomycetota</taxon>
        <taxon>Coriobacteriia</taxon>
        <taxon>Eggerthellales</taxon>
        <taxon>Eggerthellaceae</taxon>
        <taxon>Slackia</taxon>
    </lineage>
</organism>
<dbReference type="SUPFAM" id="SSF52777">
    <property type="entry name" value="CoA-dependent acyltransferases"/>
    <property type="match status" value="2"/>
</dbReference>
<keyword evidence="2" id="KW-1185">Reference proteome</keyword>
<dbReference type="HOGENOM" id="CLU_650354_0_0_11"/>
<proteinExistence type="predicted"/>
<dbReference type="InterPro" id="IPR023213">
    <property type="entry name" value="CAT-like_dom_sf"/>
</dbReference>
<dbReference type="AlphaFoldDB" id="D0WF98"/>
<name>D0WF98_SLAES</name>
<sequence>MVGSEVRPQLTDLQKSYLVGRELKRSLGGVACHTYLEFDGADVDGARLRRAWKRLTARHAMTRARVDKDGDLRIGSDAGNNTFWLIDAREHDDENVRGLLDDCRKNFSHRIMDLSRGQGCGLVLVLLPAGRSRMCFDVDLVLCDVNGFQELLGELARIYEDPDCALPPLIWGGAPSVRDFNVVEVDSLVPSFAFGKNAAGLSGCRYRSLDERFDEASRERLQALFEGAGSDLFCGMLACLAKTAASGNRDGFVANIPWFAPAPDGEDPVRDLTELVWLSVERTAERDAVALAREIRAGFLEQRASARPTRYACSDSLVPLVYSFNQNGTFIGDTFRAAFGDLTYMISQTPNVCLDAQFFLLNDGLLTSWVFPQEMEGAGEIEAWFERFSKLVHELLARPAAGAGAGAAAAVCEGRESGEERR</sequence>
<evidence type="ECO:0000313" key="1">
    <source>
        <dbReference type="EMBL" id="EEZ61782.1"/>
    </source>
</evidence>
<dbReference type="Gene3D" id="3.30.559.30">
    <property type="entry name" value="Nonribosomal peptide synthetase, condensation domain"/>
    <property type="match status" value="1"/>
</dbReference>
<dbReference type="Gene3D" id="3.30.559.10">
    <property type="entry name" value="Chloramphenicol acetyltransferase-like domain"/>
    <property type="match status" value="1"/>
</dbReference>
<dbReference type="Proteomes" id="UP000006001">
    <property type="component" value="Unassembled WGS sequence"/>
</dbReference>
<comment type="caution">
    <text evidence="1">The sequence shown here is derived from an EMBL/GenBank/DDBJ whole genome shotgun (WGS) entry which is preliminary data.</text>
</comment>
<gene>
    <name evidence="1" type="ORF">HMPREF0762_00416</name>
</gene>
<dbReference type="STRING" id="649764.HMPREF0762_00416"/>
<dbReference type="eggNOG" id="COG1020">
    <property type="taxonomic scope" value="Bacteria"/>
</dbReference>
<dbReference type="OrthoDB" id="2472181at2"/>
<dbReference type="GeneID" id="85007060"/>